<keyword evidence="7" id="KW-0067">ATP-binding</keyword>
<dbReference type="Gene3D" id="3.30.70.1390">
    <property type="entry name" value="ROC domain from the Parkinson's disease-associated leucine-rich repeat kinase 2"/>
    <property type="match status" value="1"/>
</dbReference>
<comment type="catalytic activity">
    <reaction evidence="10">
        <text>L-seryl-[protein] + ATP = O-phospho-L-seryl-[protein] + ADP + H(+)</text>
        <dbReference type="Rhea" id="RHEA:17989"/>
        <dbReference type="Rhea" id="RHEA-COMP:9863"/>
        <dbReference type="Rhea" id="RHEA-COMP:11604"/>
        <dbReference type="ChEBI" id="CHEBI:15378"/>
        <dbReference type="ChEBI" id="CHEBI:29999"/>
        <dbReference type="ChEBI" id="CHEBI:30616"/>
        <dbReference type="ChEBI" id="CHEBI:83421"/>
        <dbReference type="ChEBI" id="CHEBI:456216"/>
        <dbReference type="EC" id="2.7.11.1"/>
    </reaction>
</comment>
<dbReference type="InterPro" id="IPR036388">
    <property type="entry name" value="WH-like_DNA-bd_sf"/>
</dbReference>
<dbReference type="InterPro" id="IPR002110">
    <property type="entry name" value="Ankyrin_rpt"/>
</dbReference>
<dbReference type="eggNOG" id="KOG4177">
    <property type="taxonomic scope" value="Eukaryota"/>
</dbReference>
<proteinExistence type="predicted"/>
<evidence type="ECO:0000256" key="4">
    <source>
        <dbReference type="ARBA" id="ARBA00022737"/>
    </source>
</evidence>
<feature type="domain" description="Roc" evidence="12">
    <location>
        <begin position="452"/>
        <end position="675"/>
    </location>
</feature>
<feature type="repeat" description="ANK" evidence="11">
    <location>
        <begin position="193"/>
        <end position="225"/>
    </location>
</feature>
<evidence type="ECO:0000256" key="6">
    <source>
        <dbReference type="ARBA" id="ARBA00022777"/>
    </source>
</evidence>
<evidence type="ECO:0000256" key="3">
    <source>
        <dbReference type="ARBA" id="ARBA00022679"/>
    </source>
</evidence>
<evidence type="ECO:0000256" key="11">
    <source>
        <dbReference type="PROSITE-ProRule" id="PRU00023"/>
    </source>
</evidence>
<dbReference type="InterPro" id="IPR032171">
    <property type="entry name" value="COR-A"/>
</dbReference>
<evidence type="ECO:0000256" key="9">
    <source>
        <dbReference type="ARBA" id="ARBA00047899"/>
    </source>
</evidence>
<dbReference type="PANTHER" id="PTHR24198">
    <property type="entry name" value="ANKYRIN REPEAT AND PROTEIN KINASE DOMAIN-CONTAINING PROTEIN"/>
    <property type="match status" value="1"/>
</dbReference>
<gene>
    <name evidence="13" type="ORF">F443_18954</name>
</gene>
<dbReference type="GO" id="GO:0005524">
    <property type="term" value="F:ATP binding"/>
    <property type="evidence" value="ECO:0007669"/>
    <property type="project" value="UniProtKB-KW"/>
</dbReference>
<dbReference type="SUPFAM" id="SSF48403">
    <property type="entry name" value="Ankyrin repeat"/>
    <property type="match status" value="1"/>
</dbReference>
<evidence type="ECO:0000256" key="5">
    <source>
        <dbReference type="ARBA" id="ARBA00022741"/>
    </source>
</evidence>
<dbReference type="Pfam" id="PF16095">
    <property type="entry name" value="COR-A"/>
    <property type="match status" value="1"/>
</dbReference>
<evidence type="ECO:0000313" key="14">
    <source>
        <dbReference type="Proteomes" id="UP000018721"/>
    </source>
</evidence>
<dbReference type="InterPro" id="IPR027417">
    <property type="entry name" value="P-loop_NTPase"/>
</dbReference>
<dbReference type="Gene3D" id="1.10.10.10">
    <property type="entry name" value="Winged helix-like DNA-binding domain superfamily/Winged helix DNA-binding domain"/>
    <property type="match status" value="1"/>
</dbReference>
<evidence type="ECO:0000256" key="10">
    <source>
        <dbReference type="ARBA" id="ARBA00048679"/>
    </source>
</evidence>
<dbReference type="EMBL" id="ANIZ01003313">
    <property type="protein sequence ID" value="ETI34556.1"/>
    <property type="molecule type" value="Genomic_DNA"/>
</dbReference>
<dbReference type="Proteomes" id="UP000018721">
    <property type="component" value="Unassembled WGS sequence"/>
</dbReference>
<dbReference type="GO" id="GO:0016301">
    <property type="term" value="F:kinase activity"/>
    <property type="evidence" value="ECO:0007669"/>
    <property type="project" value="UniProtKB-KW"/>
</dbReference>
<keyword evidence="14" id="KW-1185">Reference proteome</keyword>
<dbReference type="PROSITE" id="PS50297">
    <property type="entry name" value="ANK_REP_REGION"/>
    <property type="match status" value="8"/>
</dbReference>
<feature type="repeat" description="ANK" evidence="11">
    <location>
        <begin position="92"/>
        <end position="124"/>
    </location>
</feature>
<feature type="repeat" description="ANK" evidence="11">
    <location>
        <begin position="160"/>
        <end position="192"/>
    </location>
</feature>
<dbReference type="PROSITE" id="PS51424">
    <property type="entry name" value="ROC"/>
    <property type="match status" value="1"/>
</dbReference>
<organism evidence="13 14">
    <name type="scientific">Phytophthora nicotianae P1569</name>
    <dbReference type="NCBI Taxonomy" id="1317065"/>
    <lineage>
        <taxon>Eukaryota</taxon>
        <taxon>Sar</taxon>
        <taxon>Stramenopiles</taxon>
        <taxon>Oomycota</taxon>
        <taxon>Peronosporomycetes</taxon>
        <taxon>Peronosporales</taxon>
        <taxon>Peronosporaceae</taxon>
        <taxon>Phytophthora</taxon>
    </lineage>
</organism>
<keyword evidence="8 11" id="KW-0040">ANK repeat</keyword>
<keyword evidence="6" id="KW-0418">Kinase</keyword>
<sequence>MDTNEMKAPLQAVIDRLVEEREHVLGEERITLASHLILGGIQDVLKCLERERISSDTEESLKRVWDKSDQEAAAAIITLLHQGVDAKSPDGGAAIALQYALRNSRADVISLLLERGADVNSQDEFGDTALHRAIEQYRGNTAVISLLLQRGADAAVQNVDGQNALHYAAAIANSEAISLLLKQGIDIDAQDETGQTVLHYATVIANTEVMSLLLEQGADVGTQDEDGKTALHYAVTSHNTDVMSLLLERGADLAARYEDDETILHYAVRNGDVDVISLLLEKGADVAATDNNGEIALHYAASFGHTERILLLLDRGSDVNASDNDQLTVLHHAVTRCSPEAVLLLLNKGADANALTKDGLNPLSHMILVKEDDPDDDYLGVVRLLCSQEPKLKLPPSTQSLAINQLGMLACAQYWQDRYEKKQPLLEIPSEVVKGGENAVEMYLAELEKTDSSEVVHRQKICVVGRTKWGKTSLVRSITEETSVLVPLEDRTIGIEVFPLRFTVDGDGNKMKATHHDVTFWDFAGQGVYRVAHAVFFSKRTLYLVCVDLAAYNEILEQAKKESKTQRDEVPQRFFEKHILRWIVLILLRQPEAEFKLIGTKHDEVSDSSRSEISHDIRDRLGQFLEKLDGSIQITGHAATALKKEFEEGLVTTSVTNVESIQKVKNSIKHTITAKPHLSFKMPITYTRVINYILEKRQSVVGATNQDRMDKMIVSVRQLCKDLLKLPDFPQDTDCREILRVLHELGDVLWYKGIDEELEKWIILDPSVVLDLVREVINHKYKEEVDEQYKVLSQNGILPHSLLMTFPSWKSLAAVEDKMVHLFKQLLHRLNLVYPVNDMEAIDKADILVPMYWKTRETPKADLKLLATQKTILTQDFGDSWHVATWRYWLPIVVSDAIFVNFVVKCYRPFVHRSARRAYFESSVRREFRAVVNHSANKTGQYNDILIEVAAPTEKLAWAEMMYFVTDMEKILEKDYPGLTKHARVKRFIVDDGEDRGVNDLMENPEDGKRQRAKARWLPPDFSWFTQCAWKNGGVYEIHQLRHQLEAVKNIVVTSESCRLPRLWTLLYPRKGSHVELRIHSDVSGKCEHKALQIPVNDNILTRYPKMFQFCISALSAASVAIPNAVAVAAVNQVLEASKSALNQKITAKEVLDRANLGAGEEKSSHELGMGPAERRAFLLQLLALHDPSFNEDTIGRACQLQRGATKEGYYIWLSDDEYSDLKHCVTLCDPESGPPVIPILATTSSPEPSISLRIIGAEGTWKPLTKMYCAWELLRDLKVVGNGSTSKTACTEIGTSWESTAVKLNFVDSRIKMLRDCTLVIRVKKARSFTCCFRSDKVIVQGETQLCDHVNANCSTTQLINVPISVATGTLTRTVNCQIKIKFIGP</sequence>
<dbReference type="PROSITE" id="PS50088">
    <property type="entry name" value="ANK_REPEAT"/>
    <property type="match status" value="8"/>
</dbReference>
<dbReference type="OrthoDB" id="93327at2759"/>
<dbReference type="Pfam" id="PF12796">
    <property type="entry name" value="Ank_2"/>
    <property type="match status" value="3"/>
</dbReference>
<keyword evidence="4" id="KW-0677">Repeat</keyword>
<evidence type="ECO:0000256" key="7">
    <source>
        <dbReference type="ARBA" id="ARBA00022840"/>
    </source>
</evidence>
<protein>
    <recommendedName>
        <fullName evidence="2">non-specific serine/threonine protein kinase</fullName>
        <ecNumber evidence="2">2.7.11.1</ecNumber>
    </recommendedName>
</protein>
<comment type="caution">
    <text evidence="13">The sequence shown here is derived from an EMBL/GenBank/DDBJ whole genome shotgun (WGS) entry which is preliminary data.</text>
</comment>
<dbReference type="InterPro" id="IPR020859">
    <property type="entry name" value="ROC"/>
</dbReference>
<feature type="repeat" description="ANK" evidence="11">
    <location>
        <begin position="226"/>
        <end position="258"/>
    </location>
</feature>
<evidence type="ECO:0000256" key="1">
    <source>
        <dbReference type="ARBA" id="ARBA00001946"/>
    </source>
</evidence>
<feature type="repeat" description="ANK" evidence="11">
    <location>
        <begin position="292"/>
        <end position="324"/>
    </location>
</feature>
<evidence type="ECO:0000256" key="8">
    <source>
        <dbReference type="ARBA" id="ARBA00023043"/>
    </source>
</evidence>
<keyword evidence="5" id="KW-0547">Nucleotide-binding</keyword>
<dbReference type="InterPro" id="IPR036770">
    <property type="entry name" value="Ankyrin_rpt-contain_sf"/>
</dbReference>
<dbReference type="PANTHER" id="PTHR24198:SF165">
    <property type="entry name" value="ANKYRIN REPEAT-CONTAINING PROTEIN-RELATED"/>
    <property type="match status" value="1"/>
</dbReference>
<comment type="cofactor">
    <cofactor evidence="1">
        <name>Mg(2+)</name>
        <dbReference type="ChEBI" id="CHEBI:18420"/>
    </cofactor>
</comment>
<name>V9E6E8_PHYNI</name>
<dbReference type="Pfam" id="PF08477">
    <property type="entry name" value="Roc"/>
    <property type="match status" value="1"/>
</dbReference>
<reference evidence="13 14" key="1">
    <citation type="submission" date="2013-11" db="EMBL/GenBank/DDBJ databases">
        <title>The Genome Sequence of Phytophthora parasitica P1569.</title>
        <authorList>
            <consortium name="The Broad Institute Genomics Platform"/>
            <person name="Russ C."/>
            <person name="Tyler B."/>
            <person name="Panabieres F."/>
            <person name="Shan W."/>
            <person name="Tripathy S."/>
            <person name="Grunwald N."/>
            <person name="Machado M."/>
            <person name="Johnson C.S."/>
            <person name="Arredondo F."/>
            <person name="Hong C."/>
            <person name="Coffey M."/>
            <person name="Young S.K."/>
            <person name="Zeng Q."/>
            <person name="Gargeya S."/>
            <person name="Fitzgerald M."/>
            <person name="Abouelleil A."/>
            <person name="Alvarado L."/>
            <person name="Chapman S.B."/>
            <person name="Gainer-Dewar J."/>
            <person name="Goldberg J."/>
            <person name="Griggs A."/>
            <person name="Gujja S."/>
            <person name="Hansen M."/>
            <person name="Howarth C."/>
            <person name="Imamovic A."/>
            <person name="Ireland A."/>
            <person name="Larimer J."/>
            <person name="McCowan C."/>
            <person name="Murphy C."/>
            <person name="Pearson M."/>
            <person name="Poon T.W."/>
            <person name="Priest M."/>
            <person name="Roberts A."/>
            <person name="Saif S."/>
            <person name="Shea T."/>
            <person name="Sykes S."/>
            <person name="Wortman J."/>
            <person name="Nusbaum C."/>
            <person name="Birren B."/>
        </authorList>
    </citation>
    <scope>NUCLEOTIDE SEQUENCE [LARGE SCALE GENOMIC DNA]</scope>
    <source>
        <strain evidence="13 14">P1569</strain>
    </source>
</reference>
<dbReference type="PRINTS" id="PR01415">
    <property type="entry name" value="ANKYRIN"/>
</dbReference>
<feature type="repeat" description="ANK" evidence="11">
    <location>
        <begin position="259"/>
        <end position="291"/>
    </location>
</feature>
<evidence type="ECO:0000259" key="12">
    <source>
        <dbReference type="PROSITE" id="PS51424"/>
    </source>
</evidence>
<evidence type="ECO:0000313" key="13">
    <source>
        <dbReference type="EMBL" id="ETI34556.1"/>
    </source>
</evidence>
<comment type="catalytic activity">
    <reaction evidence="9">
        <text>L-threonyl-[protein] + ATP = O-phospho-L-threonyl-[protein] + ADP + H(+)</text>
        <dbReference type="Rhea" id="RHEA:46608"/>
        <dbReference type="Rhea" id="RHEA-COMP:11060"/>
        <dbReference type="Rhea" id="RHEA-COMP:11605"/>
        <dbReference type="ChEBI" id="CHEBI:15378"/>
        <dbReference type="ChEBI" id="CHEBI:30013"/>
        <dbReference type="ChEBI" id="CHEBI:30616"/>
        <dbReference type="ChEBI" id="CHEBI:61977"/>
        <dbReference type="ChEBI" id="CHEBI:456216"/>
        <dbReference type="EC" id="2.7.11.1"/>
    </reaction>
</comment>
<accession>V9E6E8</accession>
<dbReference type="SUPFAM" id="SSF52540">
    <property type="entry name" value="P-loop containing nucleoside triphosphate hydrolases"/>
    <property type="match status" value="1"/>
</dbReference>
<feature type="repeat" description="ANK" evidence="11">
    <location>
        <begin position="325"/>
        <end position="357"/>
    </location>
</feature>
<dbReference type="Gene3D" id="1.25.40.20">
    <property type="entry name" value="Ankyrin repeat-containing domain"/>
    <property type="match status" value="4"/>
</dbReference>
<feature type="repeat" description="ANK" evidence="11">
    <location>
        <begin position="125"/>
        <end position="159"/>
    </location>
</feature>
<keyword evidence="3" id="KW-0808">Transferase</keyword>
<evidence type="ECO:0000256" key="2">
    <source>
        <dbReference type="ARBA" id="ARBA00012513"/>
    </source>
</evidence>
<dbReference type="SMART" id="SM00248">
    <property type="entry name" value="ANK"/>
    <property type="match status" value="9"/>
</dbReference>
<dbReference type="EC" id="2.7.11.1" evidence="2"/>